<keyword evidence="7" id="KW-0677">Repeat</keyword>
<dbReference type="GO" id="GO:0009408">
    <property type="term" value="P:response to heat"/>
    <property type="evidence" value="ECO:0007669"/>
    <property type="project" value="Ensembl"/>
</dbReference>
<protein>
    <submittedName>
        <fullName evidence="19">Transient receptor potential cation channel, subfamily V, member 1</fullName>
    </submittedName>
</protein>
<keyword evidence="9 17" id="KW-1133">Transmembrane helix</keyword>
<dbReference type="InterPro" id="IPR024862">
    <property type="entry name" value="TRPV"/>
</dbReference>
<organism evidence="19 20">
    <name type="scientific">Cynoglossus semilaevis</name>
    <name type="common">Tongue sole</name>
    <dbReference type="NCBI Taxonomy" id="244447"/>
    <lineage>
        <taxon>Eukaryota</taxon>
        <taxon>Metazoa</taxon>
        <taxon>Chordata</taxon>
        <taxon>Craniata</taxon>
        <taxon>Vertebrata</taxon>
        <taxon>Euteleostomi</taxon>
        <taxon>Actinopterygii</taxon>
        <taxon>Neopterygii</taxon>
        <taxon>Teleostei</taxon>
        <taxon>Neoteleostei</taxon>
        <taxon>Acanthomorphata</taxon>
        <taxon>Carangaria</taxon>
        <taxon>Pleuronectiformes</taxon>
        <taxon>Pleuronectoidei</taxon>
        <taxon>Cynoglossidae</taxon>
        <taxon>Cynoglossinae</taxon>
        <taxon>Cynoglossus</taxon>
    </lineage>
</organism>
<dbReference type="FunCoup" id="A0A3P8WEW0">
    <property type="interactions" value="16"/>
</dbReference>
<evidence type="ECO:0000256" key="15">
    <source>
        <dbReference type="PROSITE-ProRule" id="PRU00023"/>
    </source>
</evidence>
<feature type="transmembrane region" description="Helical" evidence="17">
    <location>
        <begin position="392"/>
        <end position="414"/>
    </location>
</feature>
<evidence type="ECO:0000256" key="12">
    <source>
        <dbReference type="ARBA" id="ARBA00023136"/>
    </source>
</evidence>
<evidence type="ECO:0000256" key="5">
    <source>
        <dbReference type="ARBA" id="ARBA00022673"/>
    </source>
</evidence>
<dbReference type="Pfam" id="PF00520">
    <property type="entry name" value="Ion_trans"/>
    <property type="match status" value="1"/>
</dbReference>
<feature type="region of interest" description="Disordered" evidence="16">
    <location>
        <begin position="1"/>
        <end position="38"/>
    </location>
</feature>
<dbReference type="InParanoid" id="A0A3P8WEW0"/>
<keyword evidence="5" id="KW-0107">Calcium channel</keyword>
<keyword evidence="4" id="KW-0109">Calcium transport</keyword>
<evidence type="ECO:0000313" key="19">
    <source>
        <dbReference type="Ensembl" id="ENSCSEP00000025249.1"/>
    </source>
</evidence>
<name>A0A3P8WEW0_CYNSE</name>
<reference evidence="19 20" key="1">
    <citation type="journal article" date="2014" name="Nat. Genet.">
        <title>Whole-genome sequence of a flatfish provides insights into ZW sex chromosome evolution and adaptation to a benthic lifestyle.</title>
        <authorList>
            <person name="Chen S."/>
            <person name="Zhang G."/>
            <person name="Shao C."/>
            <person name="Huang Q."/>
            <person name="Liu G."/>
            <person name="Zhang P."/>
            <person name="Song W."/>
            <person name="An N."/>
            <person name="Chalopin D."/>
            <person name="Volff J.N."/>
            <person name="Hong Y."/>
            <person name="Li Q."/>
            <person name="Sha Z."/>
            <person name="Zhou H."/>
            <person name="Xie M."/>
            <person name="Yu Q."/>
            <person name="Liu Y."/>
            <person name="Xiang H."/>
            <person name="Wang N."/>
            <person name="Wu K."/>
            <person name="Yang C."/>
            <person name="Zhou Q."/>
            <person name="Liao X."/>
            <person name="Yang L."/>
            <person name="Hu Q."/>
            <person name="Zhang J."/>
            <person name="Meng L."/>
            <person name="Jin L."/>
            <person name="Tian Y."/>
            <person name="Lian J."/>
            <person name="Yang J."/>
            <person name="Miao G."/>
            <person name="Liu S."/>
            <person name="Liang Z."/>
            <person name="Yan F."/>
            <person name="Li Y."/>
            <person name="Sun B."/>
            <person name="Zhang H."/>
            <person name="Zhang J."/>
            <person name="Zhu Y."/>
            <person name="Du M."/>
            <person name="Zhao Y."/>
            <person name="Schartl M."/>
            <person name="Tang Q."/>
            <person name="Wang J."/>
        </authorList>
    </citation>
    <scope>NUCLEOTIDE SEQUENCE</scope>
</reference>
<keyword evidence="6 17" id="KW-0812">Transmembrane</keyword>
<dbReference type="GeneID" id="103394901"/>
<evidence type="ECO:0000256" key="11">
    <source>
        <dbReference type="ARBA" id="ARBA00023065"/>
    </source>
</evidence>
<dbReference type="InterPro" id="IPR002110">
    <property type="entry name" value="Ankyrin_rpt"/>
</dbReference>
<dbReference type="Ensembl" id="ENSCSET00000025586.1">
    <property type="protein sequence ID" value="ENSCSEP00000025249.1"/>
    <property type="gene ID" value="ENSCSEG00000016124.1"/>
</dbReference>
<comment type="subcellular location">
    <subcellularLocation>
        <location evidence="1">Cell membrane</location>
        <topology evidence="1">Multi-pass membrane protein</topology>
    </subcellularLocation>
</comment>
<reference evidence="19" key="2">
    <citation type="submission" date="2025-08" db="UniProtKB">
        <authorList>
            <consortium name="Ensembl"/>
        </authorList>
    </citation>
    <scope>IDENTIFICATION</scope>
</reference>
<dbReference type="STRING" id="244447.ENSCSEP00000025249"/>
<evidence type="ECO:0000256" key="14">
    <source>
        <dbReference type="ARBA" id="ARBA00036634"/>
    </source>
</evidence>
<evidence type="ECO:0000256" key="2">
    <source>
        <dbReference type="ARBA" id="ARBA00022448"/>
    </source>
</evidence>
<evidence type="ECO:0000256" key="7">
    <source>
        <dbReference type="ARBA" id="ARBA00022737"/>
    </source>
</evidence>
<dbReference type="GeneTree" id="ENSGT00940000158512"/>
<dbReference type="InterPro" id="IPR005821">
    <property type="entry name" value="Ion_trans_dom"/>
</dbReference>
<evidence type="ECO:0000256" key="4">
    <source>
        <dbReference type="ARBA" id="ARBA00022568"/>
    </source>
</evidence>
<dbReference type="NCBIfam" id="TIGR00870">
    <property type="entry name" value="trp"/>
    <property type="match status" value="1"/>
</dbReference>
<feature type="transmembrane region" description="Helical" evidence="17">
    <location>
        <begin position="476"/>
        <end position="494"/>
    </location>
</feature>
<keyword evidence="11" id="KW-0406">Ion transport</keyword>
<dbReference type="OrthoDB" id="533508at2759"/>
<dbReference type="InterPro" id="IPR008347">
    <property type="entry name" value="TrpV1-4"/>
</dbReference>
<dbReference type="CTD" id="7442"/>
<dbReference type="RefSeq" id="XP_008330583.1">
    <property type="nucleotide sequence ID" value="XM_008332361.2"/>
</dbReference>
<evidence type="ECO:0000256" key="13">
    <source>
        <dbReference type="ARBA" id="ARBA00023303"/>
    </source>
</evidence>
<evidence type="ECO:0000256" key="6">
    <source>
        <dbReference type="ARBA" id="ARBA00022692"/>
    </source>
</evidence>
<evidence type="ECO:0000256" key="10">
    <source>
        <dbReference type="ARBA" id="ARBA00023043"/>
    </source>
</evidence>
<feature type="repeat" description="ANK" evidence="15">
    <location>
        <begin position="165"/>
        <end position="197"/>
    </location>
</feature>
<feature type="transmembrane region" description="Helical" evidence="17">
    <location>
        <begin position="500"/>
        <end position="518"/>
    </location>
</feature>
<keyword evidence="20" id="KW-1185">Reference proteome</keyword>
<dbReference type="GO" id="GO:0005886">
    <property type="term" value="C:plasma membrane"/>
    <property type="evidence" value="ECO:0007669"/>
    <property type="project" value="UniProtKB-SubCell"/>
</dbReference>
<evidence type="ECO:0000259" key="18">
    <source>
        <dbReference type="Pfam" id="PF00520"/>
    </source>
</evidence>
<dbReference type="AlphaFoldDB" id="A0A3P8WEW0"/>
<reference evidence="19" key="3">
    <citation type="submission" date="2025-09" db="UniProtKB">
        <authorList>
            <consortium name="Ensembl"/>
        </authorList>
    </citation>
    <scope>IDENTIFICATION</scope>
</reference>
<keyword evidence="13" id="KW-0407">Ion channel</keyword>
<dbReference type="OMA" id="YQYLHQN"/>
<dbReference type="GO" id="GO:0005262">
    <property type="term" value="F:calcium channel activity"/>
    <property type="evidence" value="ECO:0007669"/>
    <property type="project" value="UniProtKB-KW"/>
</dbReference>
<evidence type="ECO:0000256" key="8">
    <source>
        <dbReference type="ARBA" id="ARBA00022837"/>
    </source>
</evidence>
<evidence type="ECO:0000256" key="3">
    <source>
        <dbReference type="ARBA" id="ARBA00022475"/>
    </source>
</evidence>
<dbReference type="Pfam" id="PF12796">
    <property type="entry name" value="Ank_2"/>
    <property type="match status" value="1"/>
</dbReference>
<feature type="transmembrane region" description="Helical" evidence="17">
    <location>
        <begin position="539"/>
        <end position="562"/>
    </location>
</feature>
<feature type="transmembrane region" description="Helical" evidence="17">
    <location>
        <begin position="621"/>
        <end position="644"/>
    </location>
</feature>
<dbReference type="PANTHER" id="PTHR10582:SF5">
    <property type="entry name" value="TRANSIENT RECEPTOR POTENTIAL CATION CHANNEL SUBFAMILY V MEMBER 2"/>
    <property type="match status" value="1"/>
</dbReference>
<evidence type="ECO:0000256" key="16">
    <source>
        <dbReference type="SAM" id="MobiDB-lite"/>
    </source>
</evidence>
<keyword evidence="12 17" id="KW-0472">Membrane</keyword>
<keyword evidence="8" id="KW-0106">Calcium</keyword>
<sequence length="774" mass="89500">MKKSEMFGFTLETDDRENDKRHAKATRGTMGKEAPTAPMDTDYQDDIEELKPQIRVNIHFDREIRNIELSSTGRDSERFNIESLFEAVADRDVRKLEGLDQYLHQNMKKLTDSLYQSYGKTCLMKALLHLKDGRNQTVELLLDISERQGDIKEFVNAAYTSVYYKGQTALHIAIERRSLFYVKLLVSKGADVHAKACGKFFKPHDGPYFYFGELPLSLAACTNQAEVVDLLMENEYCLADPKMTDSYGNTVLHALVMIADNSKENTTFIASMYDHILKTTARLYPKVKLEDIANQKGLTPFTMAAQTGKIWLFSHILRREFQESASKHLSRKFTEWVYGPVQCSLYDLALVDTCEDGSVTEILIYGSEIPNRHEMLDTEPLSRLLEEKWKRFAGGMFFLNFLFYLAYLIIFTIWAYNKQNGKPPFAVEQTIKGYLYVSAQLFTLVANVYFFIIGIIDMRRKRPKLKTLLIDGYYEILFFVQGVLFLVSAGLYALGCLQYLGFLVLCLALSWVNLLYFSRGDKHMGIYSVMIQKMILSDILRFLFVYIVFLFGFSAAVVTLLIEPPPKNESVKQGRFVFGPHGEDCVKPTFTNISYTTLQLFKFTIGMGDMEFTEDYQYKEIFYILLIGYIILTYILLLNMLIALMNRTVEKITTESASIWKLQRASTILDMEKRLPRWLRRKFRCGVLKKLNTALGEDSRWCFRVEEVNWNKWNTNVGKINEEPGWDCSQGSTAEAPLHWKKRERSWRGFLREGTKRWQTHQSTEMSPLSSTPV</sequence>
<dbReference type="KEGG" id="csem:103394901"/>
<proteinExistence type="predicted"/>
<dbReference type="GO" id="GO:0040040">
    <property type="term" value="P:thermosensory behavior"/>
    <property type="evidence" value="ECO:0007669"/>
    <property type="project" value="Ensembl"/>
</dbReference>
<keyword evidence="10 15" id="KW-0040">ANK repeat</keyword>
<dbReference type="FunFam" id="1.25.40.20:FF:000018">
    <property type="entry name" value="Transient receptor potential cation channel subfamily V member 1"/>
    <property type="match status" value="1"/>
</dbReference>
<dbReference type="GO" id="GO:0030317">
    <property type="term" value="P:flagellated sperm motility"/>
    <property type="evidence" value="ECO:0007669"/>
    <property type="project" value="Ensembl"/>
</dbReference>
<dbReference type="PANTHER" id="PTHR10582">
    <property type="entry name" value="TRANSIENT RECEPTOR POTENTIAL ION CHANNEL PROTEIN"/>
    <property type="match status" value="1"/>
</dbReference>
<comment type="catalytic activity">
    <reaction evidence="14">
        <text>Ca(2+)(in) = Ca(2+)(out)</text>
        <dbReference type="Rhea" id="RHEA:29671"/>
        <dbReference type="ChEBI" id="CHEBI:29108"/>
    </reaction>
</comment>
<keyword evidence="3" id="KW-1003">Cell membrane</keyword>
<dbReference type="PROSITE" id="PS50088">
    <property type="entry name" value="ANK_REPEAT"/>
    <property type="match status" value="1"/>
</dbReference>
<feature type="transmembrane region" description="Helical" evidence="17">
    <location>
        <begin position="434"/>
        <end position="456"/>
    </location>
</feature>
<dbReference type="SUPFAM" id="SSF48403">
    <property type="entry name" value="Ankyrin repeat"/>
    <property type="match status" value="1"/>
</dbReference>
<evidence type="ECO:0000256" key="9">
    <source>
        <dbReference type="ARBA" id="ARBA00022989"/>
    </source>
</evidence>
<evidence type="ECO:0000256" key="17">
    <source>
        <dbReference type="SAM" id="Phobius"/>
    </source>
</evidence>
<dbReference type="PRINTS" id="PR01768">
    <property type="entry name" value="TRPVRECEPTOR"/>
</dbReference>
<dbReference type="InterPro" id="IPR036770">
    <property type="entry name" value="Ankyrin_rpt-contain_sf"/>
</dbReference>
<dbReference type="SMART" id="SM00248">
    <property type="entry name" value="ANK"/>
    <property type="match status" value="3"/>
</dbReference>
<evidence type="ECO:0000256" key="1">
    <source>
        <dbReference type="ARBA" id="ARBA00004651"/>
    </source>
</evidence>
<accession>A0A3P8WEW0</accession>
<evidence type="ECO:0000313" key="20">
    <source>
        <dbReference type="Proteomes" id="UP000265120"/>
    </source>
</evidence>
<dbReference type="Proteomes" id="UP000265120">
    <property type="component" value="Chromosome 19"/>
</dbReference>
<dbReference type="PROSITE" id="PS50297">
    <property type="entry name" value="ANK_REP_REGION"/>
    <property type="match status" value="1"/>
</dbReference>
<dbReference type="Gene3D" id="1.25.40.20">
    <property type="entry name" value="Ankyrin repeat-containing domain"/>
    <property type="match status" value="1"/>
</dbReference>
<feature type="domain" description="Ion transport" evidence="18">
    <location>
        <begin position="403"/>
        <end position="655"/>
    </location>
</feature>
<keyword evidence="2" id="KW-0813">Transport</keyword>
<dbReference type="Gene3D" id="1.10.287.70">
    <property type="match status" value="1"/>
</dbReference>
<dbReference type="GO" id="GO:0098703">
    <property type="term" value="P:calcium ion import across plasma membrane"/>
    <property type="evidence" value="ECO:0007669"/>
    <property type="project" value="TreeGrafter"/>
</dbReference>